<comment type="caution">
    <text evidence="2">The sequence shown here is derived from an EMBL/GenBank/DDBJ whole genome shotgun (WGS) entry which is preliminary data.</text>
</comment>
<name>A0A0G0L1W8_9BACT</name>
<protein>
    <recommendedName>
        <fullName evidence="1">Serine aminopeptidase S33 domain-containing protein</fullName>
    </recommendedName>
</protein>
<dbReference type="AlphaFoldDB" id="A0A0G0L1W8"/>
<proteinExistence type="predicted"/>
<dbReference type="SUPFAM" id="SSF53474">
    <property type="entry name" value="alpha/beta-Hydrolases"/>
    <property type="match status" value="1"/>
</dbReference>
<reference evidence="2 3" key="1">
    <citation type="journal article" date="2015" name="Nature">
        <title>rRNA introns, odd ribosomes, and small enigmatic genomes across a large radiation of phyla.</title>
        <authorList>
            <person name="Brown C.T."/>
            <person name="Hug L.A."/>
            <person name="Thomas B.C."/>
            <person name="Sharon I."/>
            <person name="Castelle C.J."/>
            <person name="Singh A."/>
            <person name="Wilkins M.J."/>
            <person name="Williams K.H."/>
            <person name="Banfield J.F."/>
        </authorList>
    </citation>
    <scope>NUCLEOTIDE SEQUENCE [LARGE SCALE GENOMIC DNA]</scope>
</reference>
<dbReference type="Pfam" id="PF12146">
    <property type="entry name" value="Hydrolase_4"/>
    <property type="match status" value="1"/>
</dbReference>
<dbReference type="EMBL" id="LBVJ01000054">
    <property type="protein sequence ID" value="KKQ81880.1"/>
    <property type="molecule type" value="Genomic_DNA"/>
</dbReference>
<evidence type="ECO:0000313" key="3">
    <source>
        <dbReference type="Proteomes" id="UP000034710"/>
    </source>
</evidence>
<sequence length="207" mass="23837">MADVDHFNVEGIKNKIHCELNGTVPDVIVGISMGGLIAPHLAKDYPTTKLIMIASGPKLKTKIPVFNFLIRLEKYDTSLFLWRLIKRIPRSVYLLVYKTFSKYKNNATTMEEYINKANENWNSLQKIPINKVKEVLKFATETDNTDLLTKTVNKTIIIAGRSDKLMPQTHSEKMARCIKQSRLITLNRAHYDIFTHSDYALLYDFLN</sequence>
<dbReference type="Proteomes" id="UP000034710">
    <property type="component" value="Unassembled WGS sequence"/>
</dbReference>
<gene>
    <name evidence="2" type="ORF">UT06_C0054G0013</name>
</gene>
<evidence type="ECO:0000313" key="2">
    <source>
        <dbReference type="EMBL" id="KKQ81880.1"/>
    </source>
</evidence>
<accession>A0A0G0L1W8</accession>
<dbReference type="Gene3D" id="3.40.50.1820">
    <property type="entry name" value="alpha/beta hydrolase"/>
    <property type="match status" value="1"/>
</dbReference>
<organism evidence="2 3">
    <name type="scientific">Candidatus Woesebacteria bacterium GW2011_GWA1_38_8</name>
    <dbReference type="NCBI Taxonomy" id="1618547"/>
    <lineage>
        <taxon>Bacteria</taxon>
        <taxon>Candidatus Woeseibacteriota</taxon>
    </lineage>
</organism>
<feature type="domain" description="Serine aminopeptidase S33" evidence="1">
    <location>
        <begin position="15"/>
        <end position="182"/>
    </location>
</feature>
<evidence type="ECO:0000259" key="1">
    <source>
        <dbReference type="Pfam" id="PF12146"/>
    </source>
</evidence>
<dbReference type="InterPro" id="IPR029058">
    <property type="entry name" value="AB_hydrolase_fold"/>
</dbReference>
<dbReference type="InterPro" id="IPR022742">
    <property type="entry name" value="Hydrolase_4"/>
</dbReference>